<dbReference type="Proteomes" id="UP000029995">
    <property type="component" value="Unassembled WGS sequence"/>
</dbReference>
<dbReference type="AlphaFoldDB" id="A0A0A0DAJ6"/>
<evidence type="ECO:0000313" key="8">
    <source>
        <dbReference type="Proteomes" id="UP000029995"/>
    </source>
</evidence>
<gene>
    <name evidence="6" type="primary">purS</name>
    <name evidence="7" type="ORF">P409_06110</name>
</gene>
<evidence type="ECO:0000256" key="6">
    <source>
        <dbReference type="HAMAP-Rule" id="MF_01926"/>
    </source>
</evidence>
<dbReference type="GO" id="GO:0005524">
    <property type="term" value="F:ATP binding"/>
    <property type="evidence" value="ECO:0007669"/>
    <property type="project" value="UniProtKB-UniRule"/>
</dbReference>
<protein>
    <recommendedName>
        <fullName evidence="6">Phosphoribosylformylglycinamidine synthase subunit PurS</fullName>
        <shortName evidence="6">FGAM synthase</shortName>
        <ecNumber evidence="6">6.3.5.3</ecNumber>
    </recommendedName>
    <alternativeName>
        <fullName evidence="6">Formylglycinamide ribonucleotide amidotransferase subunit III</fullName>
        <shortName evidence="6">FGAR amidotransferase III</shortName>
        <shortName evidence="6">FGAR-AT III</shortName>
    </alternativeName>
    <alternativeName>
        <fullName evidence="6">Phosphoribosylformylglycinamidine synthase subunit III</fullName>
    </alternativeName>
</protein>
<comment type="caution">
    <text evidence="7">The sequence shown here is derived from an EMBL/GenBank/DDBJ whole genome shotgun (WGS) entry which is preliminary data.</text>
</comment>
<dbReference type="GO" id="GO:0005737">
    <property type="term" value="C:cytoplasm"/>
    <property type="evidence" value="ECO:0007669"/>
    <property type="project" value="UniProtKB-SubCell"/>
</dbReference>
<dbReference type="PANTHER" id="PTHR34696:SF1">
    <property type="entry name" value="PHOSPHORIBOSYLFORMYLGLYCINAMIDINE SYNTHASE SUBUNIT PURS"/>
    <property type="match status" value="1"/>
</dbReference>
<dbReference type="RefSeq" id="WP_034833008.1">
    <property type="nucleotide sequence ID" value="NZ_JANX01000045.1"/>
</dbReference>
<evidence type="ECO:0000256" key="4">
    <source>
        <dbReference type="ARBA" id="ARBA00022755"/>
    </source>
</evidence>
<comment type="similarity">
    <text evidence="6">Belongs to the PurS family.</text>
</comment>
<dbReference type="EC" id="6.3.5.3" evidence="6"/>
<comment type="catalytic activity">
    <reaction evidence="6">
        <text>N(2)-formyl-N(1)-(5-phospho-beta-D-ribosyl)glycinamide + L-glutamine + ATP + H2O = 2-formamido-N(1)-(5-O-phospho-beta-D-ribosyl)acetamidine + L-glutamate + ADP + phosphate + H(+)</text>
        <dbReference type="Rhea" id="RHEA:17129"/>
        <dbReference type="ChEBI" id="CHEBI:15377"/>
        <dbReference type="ChEBI" id="CHEBI:15378"/>
        <dbReference type="ChEBI" id="CHEBI:29985"/>
        <dbReference type="ChEBI" id="CHEBI:30616"/>
        <dbReference type="ChEBI" id="CHEBI:43474"/>
        <dbReference type="ChEBI" id="CHEBI:58359"/>
        <dbReference type="ChEBI" id="CHEBI:147286"/>
        <dbReference type="ChEBI" id="CHEBI:147287"/>
        <dbReference type="ChEBI" id="CHEBI:456216"/>
        <dbReference type="EC" id="6.3.5.3"/>
    </reaction>
</comment>
<dbReference type="NCBIfam" id="TIGR00302">
    <property type="entry name" value="phosphoribosylformylglycinamidine synthase subunit PurS"/>
    <property type="match status" value="1"/>
</dbReference>
<comment type="subunit">
    <text evidence="6">Part of the FGAM synthase complex composed of 1 PurL, 1 PurQ and 2 PurS subunits.</text>
</comment>
<dbReference type="UniPathway" id="UPA00074">
    <property type="reaction ID" value="UER00128"/>
</dbReference>
<dbReference type="EMBL" id="JANX01000045">
    <property type="protein sequence ID" value="KGM35149.1"/>
    <property type="molecule type" value="Genomic_DNA"/>
</dbReference>
<evidence type="ECO:0000256" key="5">
    <source>
        <dbReference type="ARBA" id="ARBA00022840"/>
    </source>
</evidence>
<dbReference type="InterPro" id="IPR003850">
    <property type="entry name" value="PurS"/>
</dbReference>
<dbReference type="Gene3D" id="3.30.1280.10">
    <property type="entry name" value="Phosphoribosylformylglycinamidine synthase subunit PurS"/>
    <property type="match status" value="1"/>
</dbReference>
<dbReference type="HAMAP" id="MF_01926">
    <property type="entry name" value="PurS"/>
    <property type="match status" value="1"/>
</dbReference>
<keyword evidence="3 6" id="KW-0547">Nucleotide-binding</keyword>
<dbReference type="PANTHER" id="PTHR34696">
    <property type="entry name" value="PHOSPHORIBOSYLFORMYLGLYCINAMIDINE SYNTHASE SUBUNIT PURS"/>
    <property type="match status" value="1"/>
</dbReference>
<proteinExistence type="inferred from homology"/>
<comment type="pathway">
    <text evidence="6">Purine metabolism; IMP biosynthesis via de novo pathway; 5-amino-1-(5-phospho-D-ribosyl)imidazole from N(2)-formyl-N(1)-(5-phospho-D-ribosyl)glycinamide: step 1/2.</text>
</comment>
<dbReference type="Pfam" id="PF02700">
    <property type="entry name" value="PurS"/>
    <property type="match status" value="1"/>
</dbReference>
<reference evidence="7 8" key="1">
    <citation type="submission" date="2014-01" db="EMBL/GenBank/DDBJ databases">
        <title>Genome sequence determination for a cystic fibrosis isolate, Inquilinus limosus.</title>
        <authorList>
            <person name="Pino M."/>
            <person name="Di Conza J."/>
            <person name="Gutkind G."/>
        </authorList>
    </citation>
    <scope>NUCLEOTIDE SEQUENCE [LARGE SCALE GENOMIC DNA]</scope>
    <source>
        <strain evidence="7 8">MP06</strain>
    </source>
</reference>
<dbReference type="NCBIfam" id="NF004630">
    <property type="entry name" value="PRK05974.1"/>
    <property type="match status" value="1"/>
</dbReference>
<evidence type="ECO:0000256" key="1">
    <source>
        <dbReference type="ARBA" id="ARBA00022490"/>
    </source>
</evidence>
<evidence type="ECO:0000256" key="2">
    <source>
        <dbReference type="ARBA" id="ARBA00022598"/>
    </source>
</evidence>
<dbReference type="InterPro" id="IPR036604">
    <property type="entry name" value="PurS-like_sf"/>
</dbReference>
<comment type="function">
    <text evidence="6">Part of the phosphoribosylformylglycinamidine synthase complex involved in the purines biosynthetic pathway. Catalyzes the ATP-dependent conversion of formylglycinamide ribonucleotide (FGAR) and glutamine to yield formylglycinamidine ribonucleotide (FGAM) and glutamate. The FGAM synthase complex is composed of three subunits. PurQ produces an ammonia molecule by converting glutamine to glutamate. PurL transfers the ammonia molecule to FGAR to form FGAM in an ATP-dependent manner. PurS interacts with PurQ and PurL and is thought to assist in the transfer of the ammonia molecule from PurQ to PurL.</text>
</comment>
<sequence>MKARIHVMLKPGVLDTQGKAIGHSLQGLGFDEVGEVRQGKVIEVEIAAADAAQAKARLDEMCRKLLANPVTESYTIDVVA</sequence>
<comment type="subcellular location">
    <subcellularLocation>
        <location evidence="6">Cytoplasm</location>
    </subcellularLocation>
</comment>
<organism evidence="7 8">
    <name type="scientific">Inquilinus limosus MP06</name>
    <dbReference type="NCBI Taxonomy" id="1398085"/>
    <lineage>
        <taxon>Bacteria</taxon>
        <taxon>Pseudomonadati</taxon>
        <taxon>Pseudomonadota</taxon>
        <taxon>Alphaproteobacteria</taxon>
        <taxon>Rhodospirillales</taxon>
        <taxon>Rhodospirillaceae</taxon>
        <taxon>Inquilinus</taxon>
    </lineage>
</organism>
<evidence type="ECO:0000256" key="3">
    <source>
        <dbReference type="ARBA" id="ARBA00022741"/>
    </source>
</evidence>
<dbReference type="SUPFAM" id="SSF82697">
    <property type="entry name" value="PurS-like"/>
    <property type="match status" value="1"/>
</dbReference>
<dbReference type="OrthoDB" id="9799101at2"/>
<keyword evidence="5 6" id="KW-0067">ATP-binding</keyword>
<dbReference type="GO" id="GO:0006189">
    <property type="term" value="P:'de novo' IMP biosynthetic process"/>
    <property type="evidence" value="ECO:0007669"/>
    <property type="project" value="UniProtKB-UniRule"/>
</dbReference>
<accession>A0A0A0DAJ6</accession>
<evidence type="ECO:0000313" key="7">
    <source>
        <dbReference type="EMBL" id="KGM35149.1"/>
    </source>
</evidence>
<keyword evidence="2 6" id="KW-0436">Ligase</keyword>
<dbReference type="GO" id="GO:0004642">
    <property type="term" value="F:phosphoribosylformylglycinamidine synthase activity"/>
    <property type="evidence" value="ECO:0007669"/>
    <property type="project" value="UniProtKB-UniRule"/>
</dbReference>
<name>A0A0A0DAJ6_9PROT</name>
<keyword evidence="1 6" id="KW-0963">Cytoplasm</keyword>
<keyword evidence="4 6" id="KW-0658">Purine biosynthesis</keyword>